<organism evidence="1">
    <name type="scientific">marine sediment metagenome</name>
    <dbReference type="NCBI Taxonomy" id="412755"/>
    <lineage>
        <taxon>unclassified sequences</taxon>
        <taxon>metagenomes</taxon>
        <taxon>ecological metagenomes</taxon>
    </lineage>
</organism>
<dbReference type="EMBL" id="BARW01038343">
    <property type="protein sequence ID" value="GAJ22110.1"/>
    <property type="molecule type" value="Genomic_DNA"/>
</dbReference>
<accession>X1W1K4</accession>
<sequence length="41" mass="4636">VSRIQLAKVLGVLGSIEDFRVFEMMLPGVLPKDFVKITKFI</sequence>
<protein>
    <submittedName>
        <fullName evidence="1">Uncharacterized protein</fullName>
    </submittedName>
</protein>
<comment type="caution">
    <text evidence="1">The sequence shown here is derived from an EMBL/GenBank/DDBJ whole genome shotgun (WGS) entry which is preliminary data.</text>
</comment>
<dbReference type="AlphaFoldDB" id="X1W1K4"/>
<name>X1W1K4_9ZZZZ</name>
<reference evidence="1" key="1">
    <citation type="journal article" date="2014" name="Front. Microbiol.">
        <title>High frequency of phylogenetically diverse reductive dehalogenase-homologous genes in deep subseafloor sedimentary metagenomes.</title>
        <authorList>
            <person name="Kawai M."/>
            <person name="Futagami T."/>
            <person name="Toyoda A."/>
            <person name="Takaki Y."/>
            <person name="Nishi S."/>
            <person name="Hori S."/>
            <person name="Arai W."/>
            <person name="Tsubouchi T."/>
            <person name="Morono Y."/>
            <person name="Uchiyama I."/>
            <person name="Ito T."/>
            <person name="Fujiyama A."/>
            <person name="Inagaki F."/>
            <person name="Takami H."/>
        </authorList>
    </citation>
    <scope>NUCLEOTIDE SEQUENCE</scope>
    <source>
        <strain evidence="1">Expedition CK06-06</strain>
    </source>
</reference>
<proteinExistence type="predicted"/>
<feature type="non-terminal residue" evidence="1">
    <location>
        <position position="1"/>
    </location>
</feature>
<evidence type="ECO:0000313" key="1">
    <source>
        <dbReference type="EMBL" id="GAJ22110.1"/>
    </source>
</evidence>
<gene>
    <name evidence="1" type="ORF">S12H4_58883</name>
</gene>